<protein>
    <submittedName>
        <fullName evidence="12">p-loop containing nucleoside triphosphate hydrolase protein</fullName>
    </submittedName>
</protein>
<name>A0A1Y1XD62_9FUNG</name>
<feature type="domain" description="ABC transmembrane type-1" evidence="11">
    <location>
        <begin position="798"/>
        <end position="1077"/>
    </location>
</feature>
<dbReference type="InterPro" id="IPR003593">
    <property type="entry name" value="AAA+_ATPase"/>
</dbReference>
<dbReference type="GO" id="GO:0016887">
    <property type="term" value="F:ATP hydrolysis activity"/>
    <property type="evidence" value="ECO:0007669"/>
    <property type="project" value="InterPro"/>
</dbReference>
<evidence type="ECO:0000256" key="8">
    <source>
        <dbReference type="SAM" id="MobiDB-lite"/>
    </source>
</evidence>
<feature type="region of interest" description="Disordered" evidence="8">
    <location>
        <begin position="1387"/>
        <end position="1407"/>
    </location>
</feature>
<dbReference type="OrthoDB" id="6500128at2759"/>
<feature type="transmembrane region" description="Helical" evidence="9">
    <location>
        <begin position="378"/>
        <end position="397"/>
    </location>
</feature>
<feature type="transmembrane region" description="Helical" evidence="9">
    <location>
        <begin position="164"/>
        <end position="185"/>
    </location>
</feature>
<feature type="domain" description="ABC transporter" evidence="10">
    <location>
        <begin position="442"/>
        <end position="663"/>
    </location>
</feature>
<dbReference type="PROSITE" id="PS50893">
    <property type="entry name" value="ABC_TRANSPORTER_2"/>
    <property type="match status" value="2"/>
</dbReference>
<sequence>MADNQSENTTENATENATSTDNLYENDNDIPLSPIPNNNKKKEQISLSSHGYISDIFFLWVFRFIRLCRNVDLNTIHMSLGKPESSKHTGKKLYKSWRYEIEFHARQPSVLRSLLRILGKQFALLAVWKVFWIFFTWLGAYWLLKHSILYIENYHNPEKKNEPIYAGHLYALGLLISSIISSICFHQLYIHGTKIGIQARSGLMVLIYRKSLKLSSLSNGIGNIVNLISNDCNRVAEVCINFHFLWSSIIEALIIVIIAIIEIGYSALPALFIVIFVLLPLQYFLPKHASTTSLKTTFAVTKRVQLMSEILTVMRLIKMYAWEKFFKKKVNEARHNEMDQIRKALHYKTISFMIVFTAPMLTTFLCLITYQTLEKKQMTPAVTFTILSLFNTLRYPMTMLPTAIRSIVGAQVAFKRLDEFFILPEAEDYINYGNGRKRENAIEIIDGCFEWQGSENPALNSINMNIKHGQHAIIIGDFASCSTLIAAITGQIRLVSGDIDINGSIGYIPQEPWIINGTIQDNITFGQPFDEERYKKIIDLCLLTRDISILPQGDKTELTDRGANLSPSQRQKISIARCLYHESDLILIEDSFSVFEPQVARILFNNCVKNFLSDKAILFVTQQSQFLPGCDLVIILENGEIIEQGSYEELKERQISFSSLVNDDQIALDDELLDFNDEDNLDNNRSRSMQEYLELPNPNNGDMTIHQLNNLQVEVTEATISKIIEKNQRSVLSGARVLSNNQETVHRTIEQNQLTMHSILDIDNNLNRQNETDITYKSMYKKAYISYIKSAIGIPLTVLLIIFFIIVHSLRFISDYWLKYFIDREVDDIYLLIYVGLTLGLVVGAIVRGYLFCVVTSKKSQSYHNGIFNSIMRAPMYFFDTTPLGLILAAFAKHLYLIDDYLPDTIFQFLHYLPFIIGILIMVLIVVPYLWTVVIFFIAAVILIRTYSRLAEHRLEQLESNSKAPLFLHLSTTLEGLFSIRVYRAQDRFTHVYKNAVDENHKALYSLMFVKTWVAFYIDIVASLFIYISALFLVLFPNSNFSLTEVTPSSTGLALSNVLQLLVFLQWLIRTISDIHGAMYSCSTLRLYTDHVPCEAPELVNSNRPPEGWPSNGKIDYRNVVVRYYQYSIAVLKNITFSIRAHETVGVVGKSGIGKTTLMMSLLRMVEASEGSIYIDGLSIKDMGLYDVRSRIAVIPQEPVLFAGTIRSNLDPFEKLSDDEIWKALKNVHIADSIEEMPLKLETPIIENGRNFILSQRLLFMIARAVLLNTQIVVLDEPLAALDYETDELIQDTIWKCFENKTLIIIASQLSHIMKADRIMVLELGRIAEFDTPHGLLSNPHGAFSKIIEQSGDLDAQKLKKDILSKFTPPKSNESGLHVMFKEDPNHVNKHANKSNHNKSQSTPMPKSLENVFFNITNNSETIKNTPSSSSQSGSGYTNLLSLYTNPNETAKKSNKEIERDITNKKSDDYLHDNNIYIE</sequence>
<dbReference type="EMBL" id="MCFG01000068">
    <property type="protein sequence ID" value="ORX83665.1"/>
    <property type="molecule type" value="Genomic_DNA"/>
</dbReference>
<dbReference type="PROSITE" id="PS50929">
    <property type="entry name" value="ABC_TM1F"/>
    <property type="match status" value="2"/>
</dbReference>
<evidence type="ECO:0000256" key="4">
    <source>
        <dbReference type="ARBA" id="ARBA00022741"/>
    </source>
</evidence>
<dbReference type="FunFam" id="1.20.1560.10:FF:000006">
    <property type="entry name" value="ATP-binding cassette, sub-family C (CFTR/MRP), member 9"/>
    <property type="match status" value="1"/>
</dbReference>
<feature type="transmembrane region" description="Helical" evidence="9">
    <location>
        <begin position="1014"/>
        <end position="1036"/>
    </location>
</feature>
<feature type="compositionally biased region" description="Low complexity" evidence="8">
    <location>
        <begin position="1"/>
        <end position="20"/>
    </location>
</feature>
<feature type="region of interest" description="Disordered" evidence="8">
    <location>
        <begin position="1420"/>
        <end position="1460"/>
    </location>
</feature>
<dbReference type="CDD" id="cd18580">
    <property type="entry name" value="ABC_6TM_ABCC_D2"/>
    <property type="match status" value="1"/>
</dbReference>
<feature type="transmembrane region" description="Helical" evidence="9">
    <location>
        <begin position="350"/>
        <end position="372"/>
    </location>
</feature>
<feature type="compositionally biased region" description="Basic residues" evidence="8">
    <location>
        <begin position="1388"/>
        <end position="1397"/>
    </location>
</feature>
<dbReference type="SUPFAM" id="SSF90123">
    <property type="entry name" value="ABC transporter transmembrane region"/>
    <property type="match status" value="2"/>
</dbReference>
<dbReference type="SMART" id="SM00382">
    <property type="entry name" value="AAA"/>
    <property type="match status" value="1"/>
</dbReference>
<feature type="region of interest" description="Disordered" evidence="8">
    <location>
        <begin position="1"/>
        <end position="37"/>
    </location>
</feature>
<proteinExistence type="predicted"/>
<evidence type="ECO:0000256" key="2">
    <source>
        <dbReference type="ARBA" id="ARBA00022448"/>
    </source>
</evidence>
<dbReference type="SUPFAM" id="SSF52540">
    <property type="entry name" value="P-loop containing nucleoside triphosphate hydrolases"/>
    <property type="match status" value="2"/>
</dbReference>
<feature type="domain" description="ABC transmembrane type-1" evidence="11">
    <location>
        <begin position="122"/>
        <end position="409"/>
    </location>
</feature>
<keyword evidence="7 9" id="KW-0472">Membrane</keyword>
<feature type="compositionally biased region" description="Basic and acidic residues" evidence="8">
    <location>
        <begin position="1450"/>
        <end position="1460"/>
    </location>
</feature>
<dbReference type="InterPro" id="IPR027417">
    <property type="entry name" value="P-loop_NTPase"/>
</dbReference>
<evidence type="ECO:0000256" key="9">
    <source>
        <dbReference type="SAM" id="Phobius"/>
    </source>
</evidence>
<comment type="subcellular location">
    <subcellularLocation>
        <location evidence="1">Membrane</location>
        <topology evidence="1">Multi-pass membrane protein</topology>
    </subcellularLocation>
</comment>
<feature type="transmembrane region" description="Helical" evidence="9">
    <location>
        <begin position="122"/>
        <end position="144"/>
    </location>
</feature>
<dbReference type="InterPro" id="IPR011527">
    <property type="entry name" value="ABC1_TM_dom"/>
</dbReference>
<feature type="transmembrane region" description="Helical" evidence="9">
    <location>
        <begin position="874"/>
        <end position="892"/>
    </location>
</feature>
<feature type="transmembrane region" description="Helical" evidence="9">
    <location>
        <begin position="787"/>
        <end position="809"/>
    </location>
</feature>
<dbReference type="FunFam" id="3.40.50.300:FF:000163">
    <property type="entry name" value="Multidrug resistance-associated protein member 4"/>
    <property type="match status" value="1"/>
</dbReference>
<evidence type="ECO:0000256" key="1">
    <source>
        <dbReference type="ARBA" id="ARBA00004141"/>
    </source>
</evidence>
<dbReference type="InterPro" id="IPR003439">
    <property type="entry name" value="ABC_transporter-like_ATP-bd"/>
</dbReference>
<keyword evidence="2" id="KW-0813">Transport</keyword>
<dbReference type="Pfam" id="PF00005">
    <property type="entry name" value="ABC_tran"/>
    <property type="match status" value="2"/>
</dbReference>
<feature type="compositionally biased region" description="Polar residues" evidence="8">
    <location>
        <begin position="1437"/>
        <end position="1449"/>
    </location>
</feature>
<keyword evidence="13" id="KW-1185">Reference proteome</keyword>
<dbReference type="Gene3D" id="3.40.50.300">
    <property type="entry name" value="P-loop containing nucleotide triphosphate hydrolases"/>
    <property type="match status" value="2"/>
</dbReference>
<dbReference type="InterPro" id="IPR036640">
    <property type="entry name" value="ABC1_TM_sf"/>
</dbReference>
<reference evidence="12 13" key="2">
    <citation type="submission" date="2016-08" db="EMBL/GenBank/DDBJ databases">
        <title>Pervasive Adenine N6-methylation of Active Genes in Fungi.</title>
        <authorList>
            <consortium name="DOE Joint Genome Institute"/>
            <person name="Mondo S.J."/>
            <person name="Dannebaum R.O."/>
            <person name="Kuo R.C."/>
            <person name="Labutti K."/>
            <person name="Haridas S."/>
            <person name="Kuo A."/>
            <person name="Salamov A."/>
            <person name="Ahrendt S.R."/>
            <person name="Lipzen A."/>
            <person name="Sullivan W."/>
            <person name="Andreopoulos W.B."/>
            <person name="Clum A."/>
            <person name="Lindquist E."/>
            <person name="Daum C."/>
            <person name="Ramamoorthy G.K."/>
            <person name="Gryganskyi A."/>
            <person name="Culley D."/>
            <person name="Magnuson J.K."/>
            <person name="James T.Y."/>
            <person name="O'Malley M.A."/>
            <person name="Stajich J.E."/>
            <person name="Spatafora J.W."/>
            <person name="Visel A."/>
            <person name="Grigoriev I.V."/>
        </authorList>
    </citation>
    <scope>NUCLEOTIDE SEQUENCE [LARGE SCALE GENOMIC DNA]</scope>
    <source>
        <strain evidence="12 13">S4</strain>
    </source>
</reference>
<dbReference type="GO" id="GO:0005524">
    <property type="term" value="F:ATP binding"/>
    <property type="evidence" value="ECO:0007669"/>
    <property type="project" value="UniProtKB-KW"/>
</dbReference>
<feature type="transmembrane region" description="Helical" evidence="9">
    <location>
        <begin position="267"/>
        <end position="285"/>
    </location>
</feature>
<accession>A0A1Y1XD62</accession>
<keyword evidence="5" id="KW-0067">ATP-binding</keyword>
<dbReference type="InterPro" id="IPR050173">
    <property type="entry name" value="ABC_transporter_C-like"/>
</dbReference>
<dbReference type="InterPro" id="IPR044746">
    <property type="entry name" value="ABCC_6TM_D1"/>
</dbReference>
<comment type="caution">
    <text evidence="12">The sequence shown here is derived from an EMBL/GenBank/DDBJ whole genome shotgun (WGS) entry which is preliminary data.</text>
</comment>
<keyword evidence="6 9" id="KW-1133">Transmembrane helix</keyword>
<dbReference type="CDD" id="cd03244">
    <property type="entry name" value="ABCC_MRP_domain2"/>
    <property type="match status" value="1"/>
</dbReference>
<feature type="transmembrane region" description="Helical" evidence="9">
    <location>
        <begin position="244"/>
        <end position="261"/>
    </location>
</feature>
<keyword evidence="3 9" id="KW-0812">Transmembrane</keyword>
<dbReference type="CDD" id="cd18579">
    <property type="entry name" value="ABC_6TM_ABCC_D1"/>
    <property type="match status" value="1"/>
</dbReference>
<feature type="domain" description="ABC transporter" evidence="10">
    <location>
        <begin position="1115"/>
        <end position="1349"/>
    </location>
</feature>
<organism evidence="12 13">
    <name type="scientific">Anaeromyces robustus</name>
    <dbReference type="NCBI Taxonomy" id="1754192"/>
    <lineage>
        <taxon>Eukaryota</taxon>
        <taxon>Fungi</taxon>
        <taxon>Fungi incertae sedis</taxon>
        <taxon>Chytridiomycota</taxon>
        <taxon>Chytridiomycota incertae sedis</taxon>
        <taxon>Neocallimastigomycetes</taxon>
        <taxon>Neocallimastigales</taxon>
        <taxon>Neocallimastigaceae</taxon>
        <taxon>Anaeromyces</taxon>
    </lineage>
</organism>
<keyword evidence="4" id="KW-0547">Nucleotide-binding</keyword>
<dbReference type="GO" id="GO:0016020">
    <property type="term" value="C:membrane"/>
    <property type="evidence" value="ECO:0007669"/>
    <property type="project" value="UniProtKB-SubCell"/>
</dbReference>
<dbReference type="InterPro" id="IPR044726">
    <property type="entry name" value="ABCC_6TM_D2"/>
</dbReference>
<evidence type="ECO:0000256" key="6">
    <source>
        <dbReference type="ARBA" id="ARBA00022989"/>
    </source>
</evidence>
<dbReference type="PANTHER" id="PTHR24223">
    <property type="entry name" value="ATP-BINDING CASSETTE SUB-FAMILY C"/>
    <property type="match status" value="1"/>
</dbReference>
<dbReference type="PANTHER" id="PTHR24223:SF447">
    <property type="entry name" value="MULTIDRUG RESISTANCE-ASSOCIATED PROTEIN 5"/>
    <property type="match status" value="1"/>
</dbReference>
<dbReference type="Proteomes" id="UP000193944">
    <property type="component" value="Unassembled WGS sequence"/>
</dbReference>
<keyword evidence="12" id="KW-0378">Hydrolase</keyword>
<evidence type="ECO:0000313" key="13">
    <source>
        <dbReference type="Proteomes" id="UP000193944"/>
    </source>
</evidence>
<gene>
    <name evidence="12" type="ORF">BCR32DRAFT_231034</name>
</gene>
<evidence type="ECO:0000313" key="12">
    <source>
        <dbReference type="EMBL" id="ORX83665.1"/>
    </source>
</evidence>
<evidence type="ECO:0000256" key="3">
    <source>
        <dbReference type="ARBA" id="ARBA00022692"/>
    </source>
</evidence>
<dbReference type="Pfam" id="PF00664">
    <property type="entry name" value="ABC_membrane"/>
    <property type="match status" value="2"/>
</dbReference>
<feature type="transmembrane region" description="Helical" evidence="9">
    <location>
        <begin position="912"/>
        <end position="944"/>
    </location>
</feature>
<evidence type="ECO:0000259" key="10">
    <source>
        <dbReference type="PROSITE" id="PS50893"/>
    </source>
</evidence>
<reference evidence="12 13" key="1">
    <citation type="submission" date="2016-08" db="EMBL/GenBank/DDBJ databases">
        <title>A Parts List for Fungal Cellulosomes Revealed by Comparative Genomics.</title>
        <authorList>
            <consortium name="DOE Joint Genome Institute"/>
            <person name="Haitjema C.H."/>
            <person name="Gilmore S.P."/>
            <person name="Henske J.K."/>
            <person name="Solomon K.V."/>
            <person name="De Groot R."/>
            <person name="Kuo A."/>
            <person name="Mondo S.J."/>
            <person name="Salamov A.A."/>
            <person name="Labutti K."/>
            <person name="Zhao Z."/>
            <person name="Chiniquy J."/>
            <person name="Barry K."/>
            <person name="Brewer H.M."/>
            <person name="Purvine S.O."/>
            <person name="Wright A.T."/>
            <person name="Boxma B."/>
            <person name="Van Alen T."/>
            <person name="Hackstein J.H."/>
            <person name="Baker S.E."/>
            <person name="Grigoriev I.V."/>
            <person name="O'Malley M.A."/>
        </authorList>
    </citation>
    <scope>NUCLEOTIDE SEQUENCE [LARGE SCALE GENOMIC DNA]</scope>
    <source>
        <strain evidence="12 13">S4</strain>
    </source>
</reference>
<evidence type="ECO:0000256" key="5">
    <source>
        <dbReference type="ARBA" id="ARBA00022840"/>
    </source>
</evidence>
<evidence type="ECO:0000256" key="7">
    <source>
        <dbReference type="ARBA" id="ARBA00023136"/>
    </source>
</evidence>
<dbReference type="GO" id="GO:0140359">
    <property type="term" value="F:ABC-type transporter activity"/>
    <property type="evidence" value="ECO:0007669"/>
    <property type="project" value="InterPro"/>
</dbReference>
<feature type="transmembrane region" description="Helical" evidence="9">
    <location>
        <begin position="829"/>
        <end position="853"/>
    </location>
</feature>
<evidence type="ECO:0000259" key="11">
    <source>
        <dbReference type="PROSITE" id="PS50929"/>
    </source>
</evidence>
<dbReference type="Gene3D" id="1.20.1560.10">
    <property type="entry name" value="ABC transporter type 1, transmembrane domain"/>
    <property type="match status" value="2"/>
</dbReference>
<dbReference type="STRING" id="1754192.A0A1Y1XD62"/>